<keyword evidence="1" id="KW-0732">Signal</keyword>
<feature type="chain" id="PRO_5040458393" evidence="1">
    <location>
        <begin position="20"/>
        <end position="107"/>
    </location>
</feature>
<name>A0A9Q9D9B3_ENSAD</name>
<dbReference type="Proteomes" id="UP001055460">
    <property type="component" value="Chromosome"/>
</dbReference>
<feature type="signal peptide" evidence="1">
    <location>
        <begin position="1"/>
        <end position="19"/>
    </location>
</feature>
<evidence type="ECO:0000313" key="3">
    <source>
        <dbReference type="Proteomes" id="UP001055460"/>
    </source>
</evidence>
<organism evidence="2 3">
    <name type="scientific">Ensifer adhaerens</name>
    <name type="common">Sinorhizobium morelense</name>
    <dbReference type="NCBI Taxonomy" id="106592"/>
    <lineage>
        <taxon>Bacteria</taxon>
        <taxon>Pseudomonadati</taxon>
        <taxon>Pseudomonadota</taxon>
        <taxon>Alphaproteobacteria</taxon>
        <taxon>Hyphomicrobiales</taxon>
        <taxon>Rhizobiaceae</taxon>
        <taxon>Sinorhizobium/Ensifer group</taxon>
        <taxon>Ensifer</taxon>
    </lineage>
</organism>
<accession>A0A9Q9D9B3</accession>
<proteinExistence type="predicted"/>
<sequence>MHRLVLVSMIVVTAATSFAAPSFAQSAGGKGRGGGGGGHGSSNSSDWYAGIGSFTHANDSYNRRRPKVILTKSGANCVENRRWIDASGKVHLSPYRECRDRIDIAVD</sequence>
<protein>
    <submittedName>
        <fullName evidence="2">Uncharacterized protein</fullName>
    </submittedName>
</protein>
<dbReference type="RefSeq" id="WP_060581254.1">
    <property type="nucleotide sequence ID" value="NZ_CAXURO020000001.1"/>
</dbReference>
<evidence type="ECO:0000313" key="2">
    <source>
        <dbReference type="EMBL" id="USJ22691.1"/>
    </source>
</evidence>
<dbReference type="EMBL" id="CP098807">
    <property type="protein sequence ID" value="USJ22691.1"/>
    <property type="molecule type" value="Genomic_DNA"/>
</dbReference>
<gene>
    <name evidence="2" type="ORF">NE863_15505</name>
</gene>
<dbReference type="OrthoDB" id="8420427at2"/>
<dbReference type="AlphaFoldDB" id="A0A9Q9D9B3"/>
<reference evidence="2" key="1">
    <citation type="submission" date="2022-06" db="EMBL/GenBank/DDBJ databases">
        <title>Physiological and biochemical characterization and genomic elucidation of a strain of the genus Ensifer adhaerens M8 that combines arsenic oxidation and chromium reduction.</title>
        <authorList>
            <person name="Li X."/>
            <person name="Yu c."/>
        </authorList>
    </citation>
    <scope>NUCLEOTIDE SEQUENCE</scope>
    <source>
        <strain evidence="2">M8</strain>
    </source>
</reference>
<evidence type="ECO:0000256" key="1">
    <source>
        <dbReference type="SAM" id="SignalP"/>
    </source>
</evidence>